<dbReference type="Proteomes" id="UP000586671">
    <property type="component" value="Unassembled WGS sequence"/>
</dbReference>
<dbReference type="GO" id="GO:0005524">
    <property type="term" value="F:ATP binding"/>
    <property type="evidence" value="ECO:0007669"/>
    <property type="project" value="UniProtKB-KW"/>
</dbReference>
<sequence length="91" mass="10766">AGTRVYSPPEWVRYHRYHGRPATIWSLGVLLYNMVCGDVPFEQDEDIIRGQVFFRRRVSRECQDLIGWCLSMRPSDRPSLEDVFNHPWLQG</sequence>
<dbReference type="EC" id="2.7.11.1" evidence="3"/>
<feature type="non-terminal residue" evidence="13">
    <location>
        <position position="91"/>
    </location>
</feature>
<reference evidence="13 14" key="1">
    <citation type="submission" date="2019-09" db="EMBL/GenBank/DDBJ databases">
        <title>Bird 10,000 Genomes (B10K) Project - Family phase.</title>
        <authorList>
            <person name="Zhang G."/>
        </authorList>
    </citation>
    <scope>NUCLEOTIDE SEQUENCE [LARGE SCALE GENOMIC DNA]</scope>
    <source>
        <strain evidence="13">B10K-DU-012-55</strain>
        <tissue evidence="13">Muscle</tissue>
    </source>
</reference>
<proteinExistence type="inferred from homology"/>
<evidence type="ECO:0000256" key="3">
    <source>
        <dbReference type="ARBA" id="ARBA00012513"/>
    </source>
</evidence>
<dbReference type="PANTHER" id="PTHR22984">
    <property type="entry name" value="SERINE/THREONINE-PROTEIN KINASE PIM"/>
    <property type="match status" value="1"/>
</dbReference>
<evidence type="ECO:0000256" key="4">
    <source>
        <dbReference type="ARBA" id="ARBA00022527"/>
    </source>
</evidence>
<dbReference type="GO" id="GO:0004674">
    <property type="term" value="F:protein serine/threonine kinase activity"/>
    <property type="evidence" value="ECO:0007669"/>
    <property type="project" value="UniProtKB-KW"/>
</dbReference>
<comment type="catalytic activity">
    <reaction evidence="11">
        <text>L-seryl-[protein] + ATP = O-phospho-L-seryl-[protein] + ADP + H(+)</text>
        <dbReference type="Rhea" id="RHEA:17989"/>
        <dbReference type="Rhea" id="RHEA-COMP:9863"/>
        <dbReference type="Rhea" id="RHEA-COMP:11604"/>
        <dbReference type="ChEBI" id="CHEBI:15378"/>
        <dbReference type="ChEBI" id="CHEBI:29999"/>
        <dbReference type="ChEBI" id="CHEBI:30616"/>
        <dbReference type="ChEBI" id="CHEBI:83421"/>
        <dbReference type="ChEBI" id="CHEBI:456216"/>
        <dbReference type="EC" id="2.7.11.1"/>
    </reaction>
</comment>
<comment type="caution">
    <text evidence="13">The sequence shown here is derived from an EMBL/GenBank/DDBJ whole genome shotgun (WGS) entry which is preliminary data.</text>
</comment>
<evidence type="ECO:0000256" key="8">
    <source>
        <dbReference type="ARBA" id="ARBA00022840"/>
    </source>
</evidence>
<evidence type="ECO:0000256" key="10">
    <source>
        <dbReference type="ARBA" id="ARBA00047899"/>
    </source>
</evidence>
<keyword evidence="9" id="KW-0460">Magnesium</keyword>
<dbReference type="SUPFAM" id="SSF56112">
    <property type="entry name" value="Protein kinase-like (PK-like)"/>
    <property type="match status" value="1"/>
</dbReference>
<feature type="domain" description="Protein kinase" evidence="12">
    <location>
        <begin position="1"/>
        <end position="89"/>
    </location>
</feature>
<keyword evidence="5" id="KW-0808">Transferase</keyword>
<name>A0A7K5XKR4_9CHAR</name>
<accession>A0A7K5XKR4</accession>
<comment type="similarity">
    <text evidence="2">Belongs to the protein kinase superfamily. CAMK Ser/Thr protein kinase family. PIM subfamily.</text>
</comment>
<feature type="non-terminal residue" evidence="13">
    <location>
        <position position="1"/>
    </location>
</feature>
<keyword evidence="4" id="KW-0723">Serine/threonine-protein kinase</keyword>
<evidence type="ECO:0000256" key="2">
    <source>
        <dbReference type="ARBA" id="ARBA00005505"/>
    </source>
</evidence>
<dbReference type="PROSITE" id="PS50011">
    <property type="entry name" value="PROTEIN_KINASE_DOM"/>
    <property type="match status" value="1"/>
</dbReference>
<protein>
    <recommendedName>
        <fullName evidence="3">non-specific serine/threonine protein kinase</fullName>
        <ecNumber evidence="3">2.7.11.1</ecNumber>
    </recommendedName>
</protein>
<evidence type="ECO:0000313" key="13">
    <source>
        <dbReference type="EMBL" id="NWU53644.1"/>
    </source>
</evidence>
<dbReference type="Gene3D" id="1.10.510.10">
    <property type="entry name" value="Transferase(Phosphotransferase) domain 1"/>
    <property type="match status" value="1"/>
</dbReference>
<evidence type="ECO:0000256" key="7">
    <source>
        <dbReference type="ARBA" id="ARBA00022777"/>
    </source>
</evidence>
<keyword evidence="14" id="KW-1185">Reference proteome</keyword>
<keyword evidence="7 13" id="KW-0418">Kinase</keyword>
<evidence type="ECO:0000256" key="1">
    <source>
        <dbReference type="ARBA" id="ARBA00001946"/>
    </source>
</evidence>
<dbReference type="InterPro" id="IPR000719">
    <property type="entry name" value="Prot_kinase_dom"/>
</dbReference>
<dbReference type="InterPro" id="IPR051138">
    <property type="entry name" value="PIM_Ser/Thr_kinase"/>
</dbReference>
<dbReference type="Pfam" id="PF00069">
    <property type="entry name" value="Pkinase"/>
    <property type="match status" value="1"/>
</dbReference>
<evidence type="ECO:0000256" key="6">
    <source>
        <dbReference type="ARBA" id="ARBA00022741"/>
    </source>
</evidence>
<evidence type="ECO:0000313" key="14">
    <source>
        <dbReference type="Proteomes" id="UP000586671"/>
    </source>
</evidence>
<dbReference type="GO" id="GO:0005737">
    <property type="term" value="C:cytoplasm"/>
    <property type="evidence" value="ECO:0007669"/>
    <property type="project" value="TreeGrafter"/>
</dbReference>
<evidence type="ECO:0000256" key="11">
    <source>
        <dbReference type="ARBA" id="ARBA00048679"/>
    </source>
</evidence>
<evidence type="ECO:0000259" key="12">
    <source>
        <dbReference type="PROSITE" id="PS50011"/>
    </source>
</evidence>
<dbReference type="AlphaFoldDB" id="A0A7K5XKR4"/>
<organism evidence="13 14">
    <name type="scientific">Dromas ardeola</name>
    <dbReference type="NCBI Taxonomy" id="458190"/>
    <lineage>
        <taxon>Eukaryota</taxon>
        <taxon>Metazoa</taxon>
        <taxon>Chordata</taxon>
        <taxon>Craniata</taxon>
        <taxon>Vertebrata</taxon>
        <taxon>Euteleostomi</taxon>
        <taxon>Archelosauria</taxon>
        <taxon>Archosauria</taxon>
        <taxon>Dinosauria</taxon>
        <taxon>Saurischia</taxon>
        <taxon>Theropoda</taxon>
        <taxon>Coelurosauria</taxon>
        <taxon>Aves</taxon>
        <taxon>Neognathae</taxon>
        <taxon>Neoaves</taxon>
        <taxon>Charadriiformes</taxon>
        <taxon>Dromadidae</taxon>
        <taxon>Dromas</taxon>
    </lineage>
</organism>
<dbReference type="EMBL" id="VYZM01013494">
    <property type="protein sequence ID" value="NWU53644.1"/>
    <property type="molecule type" value="Genomic_DNA"/>
</dbReference>
<comment type="cofactor">
    <cofactor evidence="1">
        <name>Mg(2+)</name>
        <dbReference type="ChEBI" id="CHEBI:18420"/>
    </cofactor>
</comment>
<evidence type="ECO:0000256" key="9">
    <source>
        <dbReference type="ARBA" id="ARBA00022842"/>
    </source>
</evidence>
<comment type="catalytic activity">
    <reaction evidence="10">
        <text>L-threonyl-[protein] + ATP = O-phospho-L-threonyl-[protein] + ADP + H(+)</text>
        <dbReference type="Rhea" id="RHEA:46608"/>
        <dbReference type="Rhea" id="RHEA-COMP:11060"/>
        <dbReference type="Rhea" id="RHEA-COMP:11605"/>
        <dbReference type="ChEBI" id="CHEBI:15378"/>
        <dbReference type="ChEBI" id="CHEBI:30013"/>
        <dbReference type="ChEBI" id="CHEBI:30616"/>
        <dbReference type="ChEBI" id="CHEBI:61977"/>
        <dbReference type="ChEBI" id="CHEBI:456216"/>
        <dbReference type="EC" id="2.7.11.1"/>
    </reaction>
</comment>
<keyword evidence="8" id="KW-0067">ATP-binding</keyword>
<dbReference type="InterPro" id="IPR011009">
    <property type="entry name" value="Kinase-like_dom_sf"/>
</dbReference>
<dbReference type="PANTHER" id="PTHR22984:SF29">
    <property type="entry name" value="SERINE_THREONINE-PROTEIN KINASE PIM-1"/>
    <property type="match status" value="1"/>
</dbReference>
<evidence type="ECO:0000256" key="5">
    <source>
        <dbReference type="ARBA" id="ARBA00022679"/>
    </source>
</evidence>
<gene>
    <name evidence="13" type="primary">Pim1</name>
    <name evidence="13" type="ORF">DROARD_R03505</name>
</gene>
<keyword evidence="6" id="KW-0547">Nucleotide-binding</keyword>